<protein>
    <submittedName>
        <fullName evidence="5">2,4-dihydroxyhept-2-ene-1,7-dioic acid aldolase</fullName>
        <ecNumber evidence="5">4.1.2.52</ecNumber>
    </submittedName>
</protein>
<name>A0A6J4IR62_9CHLR</name>
<dbReference type="EMBL" id="CADCTK010000492">
    <property type="protein sequence ID" value="CAA9257190.1"/>
    <property type="molecule type" value="Genomic_DNA"/>
</dbReference>
<evidence type="ECO:0000256" key="3">
    <source>
        <dbReference type="ARBA" id="ARBA00023239"/>
    </source>
</evidence>
<gene>
    <name evidence="5" type="ORF">AVDCRST_MAG26-2158</name>
</gene>
<dbReference type="PANTHER" id="PTHR30502">
    <property type="entry name" value="2-KETO-3-DEOXY-L-RHAMNONATE ALDOLASE"/>
    <property type="match status" value="1"/>
</dbReference>
<dbReference type="AlphaFoldDB" id="A0A6J4IR62"/>
<proteinExistence type="inferred from homology"/>
<organism evidence="5">
    <name type="scientific">uncultured Chloroflexia bacterium</name>
    <dbReference type="NCBI Taxonomy" id="1672391"/>
    <lineage>
        <taxon>Bacteria</taxon>
        <taxon>Bacillati</taxon>
        <taxon>Chloroflexota</taxon>
        <taxon>Chloroflexia</taxon>
        <taxon>environmental samples</taxon>
    </lineage>
</organism>
<dbReference type="GO" id="GO:0005737">
    <property type="term" value="C:cytoplasm"/>
    <property type="evidence" value="ECO:0007669"/>
    <property type="project" value="TreeGrafter"/>
</dbReference>
<dbReference type="EC" id="4.1.2.52" evidence="5"/>
<dbReference type="Gene3D" id="3.20.20.60">
    <property type="entry name" value="Phosphoenolpyruvate-binding domains"/>
    <property type="match status" value="1"/>
</dbReference>
<evidence type="ECO:0000256" key="2">
    <source>
        <dbReference type="ARBA" id="ARBA00022723"/>
    </source>
</evidence>
<evidence type="ECO:0000256" key="1">
    <source>
        <dbReference type="ARBA" id="ARBA00005568"/>
    </source>
</evidence>
<evidence type="ECO:0000259" key="4">
    <source>
        <dbReference type="Pfam" id="PF03328"/>
    </source>
</evidence>
<comment type="similarity">
    <text evidence="1">Belongs to the HpcH/HpaI aldolase family.</text>
</comment>
<sequence>MSEVPAFRDRLLRGDLLIGTMVTLNAPAVPELMAAVGFDWLFIDAEHGVFEARELQALLQGAGTATPAIVRVSTGLEVPIKKALDVGGAGIIVPQINTAEHAAEVVRLAKYPPAGSRGVGVARAQGYGLNLSEYLHTANERTAVIVQAEHIEAVRNIEAIVRVPGIDAVLVGPYDLSASLGKAGQVEDVEVRQAIDRVTTACQDAGIRLGIFGVSAAAVKPYVVRGYTLIAVGVDTLLLGQAAGAMLMEMKGDSRERSP</sequence>
<keyword evidence="3 5" id="KW-0456">Lyase</keyword>
<accession>A0A6J4IR62</accession>
<dbReference type="SUPFAM" id="SSF51621">
    <property type="entry name" value="Phosphoenolpyruvate/pyruvate domain"/>
    <property type="match status" value="1"/>
</dbReference>
<dbReference type="InterPro" id="IPR005000">
    <property type="entry name" value="Aldolase/citrate-lyase_domain"/>
</dbReference>
<keyword evidence="2" id="KW-0479">Metal-binding</keyword>
<dbReference type="GO" id="GO:0046872">
    <property type="term" value="F:metal ion binding"/>
    <property type="evidence" value="ECO:0007669"/>
    <property type="project" value="UniProtKB-KW"/>
</dbReference>
<dbReference type="InterPro" id="IPR040442">
    <property type="entry name" value="Pyrv_kinase-like_dom_sf"/>
</dbReference>
<evidence type="ECO:0000313" key="5">
    <source>
        <dbReference type="EMBL" id="CAA9257190.1"/>
    </source>
</evidence>
<dbReference type="PANTHER" id="PTHR30502:SF0">
    <property type="entry name" value="PHOSPHOENOLPYRUVATE CARBOXYLASE FAMILY PROTEIN"/>
    <property type="match status" value="1"/>
</dbReference>
<dbReference type="GO" id="GO:0016832">
    <property type="term" value="F:aldehyde-lyase activity"/>
    <property type="evidence" value="ECO:0007669"/>
    <property type="project" value="TreeGrafter"/>
</dbReference>
<feature type="domain" description="HpcH/HpaI aldolase/citrate lyase" evidence="4">
    <location>
        <begin position="22"/>
        <end position="239"/>
    </location>
</feature>
<reference evidence="5" key="1">
    <citation type="submission" date="2020-02" db="EMBL/GenBank/DDBJ databases">
        <authorList>
            <person name="Meier V. D."/>
        </authorList>
    </citation>
    <scope>NUCLEOTIDE SEQUENCE</scope>
    <source>
        <strain evidence="5">AVDCRST_MAG26</strain>
    </source>
</reference>
<dbReference type="Pfam" id="PF03328">
    <property type="entry name" value="HpcH_HpaI"/>
    <property type="match status" value="1"/>
</dbReference>
<dbReference type="InterPro" id="IPR015813">
    <property type="entry name" value="Pyrv/PenolPyrv_kinase-like_dom"/>
</dbReference>
<dbReference type="InterPro" id="IPR050251">
    <property type="entry name" value="HpcH-HpaI_aldolase"/>
</dbReference>